<keyword evidence="1" id="KW-0175">Coiled coil</keyword>
<proteinExistence type="predicted"/>
<feature type="coiled-coil region" evidence="1">
    <location>
        <begin position="17"/>
        <end position="44"/>
    </location>
</feature>
<dbReference type="RefSeq" id="XP_067544422.1">
    <property type="nucleotide sequence ID" value="XM_067688325.1"/>
</dbReference>
<keyword evidence="3" id="KW-1185">Reference proteome</keyword>
<accession>A0A177ECU7</accession>
<evidence type="ECO:0000256" key="1">
    <source>
        <dbReference type="SAM" id="Coils"/>
    </source>
</evidence>
<gene>
    <name evidence="2" type="ORF">NEDG_00907</name>
</gene>
<protein>
    <submittedName>
        <fullName evidence="2">Uncharacterized protein</fullName>
    </submittedName>
</protein>
<dbReference type="GeneID" id="93647257"/>
<organism evidence="2 3">
    <name type="scientific">Nematocida displodere</name>
    <dbReference type="NCBI Taxonomy" id="1805483"/>
    <lineage>
        <taxon>Eukaryota</taxon>
        <taxon>Fungi</taxon>
        <taxon>Fungi incertae sedis</taxon>
        <taxon>Microsporidia</taxon>
        <taxon>Nematocida</taxon>
    </lineage>
</organism>
<dbReference type="Proteomes" id="UP000185944">
    <property type="component" value="Unassembled WGS sequence"/>
</dbReference>
<reference evidence="2 3" key="1">
    <citation type="submission" date="2016-02" db="EMBL/GenBank/DDBJ databases">
        <title>Discovery of a natural microsporidian pathogen with a broad tissue tropism in Caenorhabditis elegans.</title>
        <authorList>
            <person name="Luallen R.J."/>
            <person name="Reinke A.W."/>
            <person name="Tong L."/>
            <person name="Botts M.R."/>
            <person name="Felix M.-A."/>
            <person name="Troemel E.R."/>
        </authorList>
    </citation>
    <scope>NUCLEOTIDE SEQUENCE [LARGE SCALE GENOMIC DNA]</scope>
    <source>
        <strain evidence="2 3">JUm2807</strain>
    </source>
</reference>
<dbReference type="EMBL" id="LTDL01000040">
    <property type="protein sequence ID" value="OAG29774.1"/>
    <property type="molecule type" value="Genomic_DNA"/>
</dbReference>
<evidence type="ECO:0000313" key="2">
    <source>
        <dbReference type="EMBL" id="OAG29774.1"/>
    </source>
</evidence>
<name>A0A177ECU7_9MICR</name>
<dbReference type="AlphaFoldDB" id="A0A177ECU7"/>
<comment type="caution">
    <text evidence="2">The sequence shown here is derived from an EMBL/GenBank/DDBJ whole genome shotgun (WGS) entry which is preliminary data.</text>
</comment>
<dbReference type="VEuPathDB" id="MicrosporidiaDB:NEDG_00907"/>
<evidence type="ECO:0000313" key="3">
    <source>
        <dbReference type="Proteomes" id="UP000185944"/>
    </source>
</evidence>
<sequence>MTTTREQKHRRIQGQRLDALVKSLAGARVEVAELQIKLNRVKTDFEEVLTPAMRILHTHPAEIVEKELCGGENSKSSQNMSSMVVSVFGNTDEWVGTLVDRYSKS</sequence>